<dbReference type="AlphaFoldDB" id="A0A2S7CV43"/>
<dbReference type="EMBL" id="MDEC01000005">
    <property type="protein sequence ID" value="PPU65468.1"/>
    <property type="molecule type" value="Genomic_DNA"/>
</dbReference>
<reference evidence="2 3" key="1">
    <citation type="submission" date="2016-08" db="EMBL/GenBank/DDBJ databases">
        <authorList>
            <person name="Seilhamer J.J."/>
        </authorList>
    </citation>
    <scope>NUCLEOTIDE SEQUENCE [LARGE SCALE GENOMIC DNA]</scope>
    <source>
        <strain evidence="2 3">CFBP4690</strain>
    </source>
</reference>
<name>A0A2S7CV43_9XANT</name>
<organism evidence="2 3">
    <name type="scientific">Xanthomonas codiaei</name>
    <dbReference type="NCBI Taxonomy" id="56463"/>
    <lineage>
        <taxon>Bacteria</taxon>
        <taxon>Pseudomonadati</taxon>
        <taxon>Pseudomonadota</taxon>
        <taxon>Gammaproteobacteria</taxon>
        <taxon>Lysobacterales</taxon>
        <taxon>Lysobacteraceae</taxon>
        <taxon>Xanthomonas</taxon>
    </lineage>
</organism>
<protein>
    <submittedName>
        <fullName evidence="2">Uncharacterized protein</fullName>
    </submittedName>
</protein>
<accession>A0A2S7CV43</accession>
<proteinExistence type="predicted"/>
<evidence type="ECO:0000313" key="2">
    <source>
        <dbReference type="EMBL" id="PPU65468.1"/>
    </source>
</evidence>
<gene>
    <name evidence="2" type="ORF">XcodCFBP4690_05730</name>
</gene>
<evidence type="ECO:0000256" key="1">
    <source>
        <dbReference type="SAM" id="MobiDB-lite"/>
    </source>
</evidence>
<sequence>MGLLLAIGPMSALRTTSLAPGYVCSRKKRRIRAPDPDPPPNTPGLSPGTRVRQPLCAQLRATVMRQR</sequence>
<dbReference type="Proteomes" id="UP000237872">
    <property type="component" value="Unassembled WGS sequence"/>
</dbReference>
<evidence type="ECO:0000313" key="3">
    <source>
        <dbReference type="Proteomes" id="UP000237872"/>
    </source>
</evidence>
<feature type="region of interest" description="Disordered" evidence="1">
    <location>
        <begin position="24"/>
        <end position="53"/>
    </location>
</feature>
<comment type="caution">
    <text evidence="2">The sequence shown here is derived from an EMBL/GenBank/DDBJ whole genome shotgun (WGS) entry which is preliminary data.</text>
</comment>